<evidence type="ECO:0000313" key="4">
    <source>
        <dbReference type="Proteomes" id="UP000535491"/>
    </source>
</evidence>
<dbReference type="EMBL" id="JACEIQ010000001">
    <property type="protein sequence ID" value="MBA4492919.1"/>
    <property type="molecule type" value="Genomic_DNA"/>
</dbReference>
<evidence type="ECO:0000313" key="3">
    <source>
        <dbReference type="EMBL" id="MBA4492919.1"/>
    </source>
</evidence>
<evidence type="ECO:0000256" key="1">
    <source>
        <dbReference type="SAM" id="Coils"/>
    </source>
</evidence>
<feature type="region of interest" description="Disordered" evidence="2">
    <location>
        <begin position="104"/>
        <end position="132"/>
    </location>
</feature>
<gene>
    <name evidence="3" type="ORF">H1191_01145</name>
</gene>
<sequence length="172" mass="19617">MNFFQDLKQKLEKGVETAGQKSQRMLEMSRLTLKIKGKKEDIERMANKLGWEVYNAWEPKGKLEETDQIQESLKAIHDLNEQLKSLQKELDELRNANITTRAMAEKVNISPPGPEGPPAALRQADVPSNQTSHPEWIKTVTPVTPVVYICPFCAHQVARDASNCTHCQQRFY</sequence>
<protein>
    <submittedName>
        <fullName evidence="3">Uncharacterized protein</fullName>
    </submittedName>
</protein>
<feature type="coiled-coil region" evidence="1">
    <location>
        <begin position="28"/>
        <end position="103"/>
    </location>
</feature>
<dbReference type="AlphaFoldDB" id="A0A7W2A799"/>
<proteinExistence type="predicted"/>
<name>A0A7W2A799_9BACL</name>
<dbReference type="RefSeq" id="WP_181750144.1">
    <property type="nucleotide sequence ID" value="NZ_JACEIQ010000001.1"/>
</dbReference>
<reference evidence="3 4" key="1">
    <citation type="submission" date="2020-07" db="EMBL/GenBank/DDBJ databases">
        <authorList>
            <person name="Feng H."/>
        </authorList>
    </citation>
    <scope>NUCLEOTIDE SEQUENCE [LARGE SCALE GENOMIC DNA]</scope>
    <source>
        <strain evidence="4">s-10</strain>
    </source>
</reference>
<keyword evidence="1" id="KW-0175">Coiled coil</keyword>
<keyword evidence="4" id="KW-1185">Reference proteome</keyword>
<evidence type="ECO:0000256" key="2">
    <source>
        <dbReference type="SAM" id="MobiDB-lite"/>
    </source>
</evidence>
<organism evidence="3 4">
    <name type="scientific">Paenactinomyces guangxiensis</name>
    <dbReference type="NCBI Taxonomy" id="1490290"/>
    <lineage>
        <taxon>Bacteria</taxon>
        <taxon>Bacillati</taxon>
        <taxon>Bacillota</taxon>
        <taxon>Bacilli</taxon>
        <taxon>Bacillales</taxon>
        <taxon>Thermoactinomycetaceae</taxon>
        <taxon>Paenactinomyces</taxon>
    </lineage>
</organism>
<comment type="caution">
    <text evidence="3">The sequence shown here is derived from an EMBL/GenBank/DDBJ whole genome shotgun (WGS) entry which is preliminary data.</text>
</comment>
<dbReference type="Proteomes" id="UP000535491">
    <property type="component" value="Unassembled WGS sequence"/>
</dbReference>
<accession>A0A7W2A799</accession>